<gene>
    <name evidence="2" type="primary">MSH2_3</name>
    <name evidence="2" type="ORF">ILYODFUR_038977</name>
</gene>
<name>A0ABV0SSZ5_9TELE</name>
<feature type="domain" description="DNA mismatch repair protein MutS connector" evidence="1">
    <location>
        <begin position="40"/>
        <end position="97"/>
    </location>
</feature>
<dbReference type="EMBL" id="JAHRIQ010010682">
    <property type="protein sequence ID" value="MEQ2223669.1"/>
    <property type="molecule type" value="Genomic_DNA"/>
</dbReference>
<sequence length="104" mass="10926">MIFLPKLIYASPGNLTQFEDILFGGGTGGEGCAGVVAVRLSTGADGQRVVGVGYVDAAQRTMGVCEFPDNEIFSNLESLLVQISPKECLLAQGECSAEGNKLRE</sequence>
<protein>
    <submittedName>
        <fullName evidence="2">MutS-like protein</fullName>
    </submittedName>
</protein>
<dbReference type="InterPro" id="IPR007860">
    <property type="entry name" value="DNA_mmatch_repair_MutS_con_dom"/>
</dbReference>
<dbReference type="InterPro" id="IPR036678">
    <property type="entry name" value="MutS_con_dom_sf"/>
</dbReference>
<dbReference type="Proteomes" id="UP001482620">
    <property type="component" value="Unassembled WGS sequence"/>
</dbReference>
<evidence type="ECO:0000313" key="3">
    <source>
        <dbReference type="Proteomes" id="UP001482620"/>
    </source>
</evidence>
<comment type="caution">
    <text evidence="2">The sequence shown here is derived from an EMBL/GenBank/DDBJ whole genome shotgun (WGS) entry which is preliminary data.</text>
</comment>
<evidence type="ECO:0000313" key="2">
    <source>
        <dbReference type="EMBL" id="MEQ2223669.1"/>
    </source>
</evidence>
<evidence type="ECO:0000259" key="1">
    <source>
        <dbReference type="Pfam" id="PF05188"/>
    </source>
</evidence>
<reference evidence="2 3" key="1">
    <citation type="submission" date="2021-06" db="EMBL/GenBank/DDBJ databases">
        <authorList>
            <person name="Palmer J.M."/>
        </authorList>
    </citation>
    <scope>NUCLEOTIDE SEQUENCE [LARGE SCALE GENOMIC DNA]</scope>
    <source>
        <strain evidence="3">if_2019</strain>
        <tissue evidence="2">Muscle</tissue>
    </source>
</reference>
<keyword evidence="3" id="KW-1185">Reference proteome</keyword>
<accession>A0ABV0SSZ5</accession>
<feature type="non-terminal residue" evidence="2">
    <location>
        <position position="104"/>
    </location>
</feature>
<dbReference type="Pfam" id="PF05188">
    <property type="entry name" value="MutS_II"/>
    <property type="match status" value="1"/>
</dbReference>
<proteinExistence type="predicted"/>
<dbReference type="Gene3D" id="3.30.420.110">
    <property type="entry name" value="MutS, connector domain"/>
    <property type="match status" value="1"/>
</dbReference>
<organism evidence="2 3">
    <name type="scientific">Ilyodon furcidens</name>
    <name type="common">goldbreast splitfin</name>
    <dbReference type="NCBI Taxonomy" id="33524"/>
    <lineage>
        <taxon>Eukaryota</taxon>
        <taxon>Metazoa</taxon>
        <taxon>Chordata</taxon>
        <taxon>Craniata</taxon>
        <taxon>Vertebrata</taxon>
        <taxon>Euteleostomi</taxon>
        <taxon>Actinopterygii</taxon>
        <taxon>Neopterygii</taxon>
        <taxon>Teleostei</taxon>
        <taxon>Neoteleostei</taxon>
        <taxon>Acanthomorphata</taxon>
        <taxon>Ovalentaria</taxon>
        <taxon>Atherinomorphae</taxon>
        <taxon>Cyprinodontiformes</taxon>
        <taxon>Goodeidae</taxon>
        <taxon>Ilyodon</taxon>
    </lineage>
</organism>